<dbReference type="AlphaFoldDB" id="A0A3N7G4X0"/>
<dbReference type="PANTHER" id="PTHR46087">
    <property type="entry name" value="PUTATIVE, EXPRESSED-RELATED"/>
    <property type="match status" value="1"/>
</dbReference>
<dbReference type="EMBL" id="CM009306">
    <property type="protein sequence ID" value="RQP01873.1"/>
    <property type="molecule type" value="Genomic_DNA"/>
</dbReference>
<gene>
    <name evidence="1" type="ORF">POPTR_017G030832</name>
</gene>
<reference evidence="1 2" key="1">
    <citation type="journal article" date="2006" name="Science">
        <title>The genome of black cottonwood, Populus trichocarpa (Torr. &amp; Gray).</title>
        <authorList>
            <person name="Tuskan G.A."/>
            <person name="Difazio S."/>
            <person name="Jansson S."/>
            <person name="Bohlmann J."/>
            <person name="Grigoriev I."/>
            <person name="Hellsten U."/>
            <person name="Putnam N."/>
            <person name="Ralph S."/>
            <person name="Rombauts S."/>
            <person name="Salamov A."/>
            <person name="Schein J."/>
            <person name="Sterck L."/>
            <person name="Aerts A."/>
            <person name="Bhalerao R.R."/>
            <person name="Bhalerao R.P."/>
            <person name="Blaudez D."/>
            <person name="Boerjan W."/>
            <person name="Brun A."/>
            <person name="Brunner A."/>
            <person name="Busov V."/>
            <person name="Campbell M."/>
            <person name="Carlson J."/>
            <person name="Chalot M."/>
            <person name="Chapman J."/>
            <person name="Chen G.L."/>
            <person name="Cooper D."/>
            <person name="Coutinho P.M."/>
            <person name="Couturier J."/>
            <person name="Covert S."/>
            <person name="Cronk Q."/>
            <person name="Cunningham R."/>
            <person name="Davis J."/>
            <person name="Degroeve S."/>
            <person name="Dejardin A."/>
            <person name="Depamphilis C."/>
            <person name="Detter J."/>
            <person name="Dirks B."/>
            <person name="Dubchak I."/>
            <person name="Duplessis S."/>
            <person name="Ehlting J."/>
            <person name="Ellis B."/>
            <person name="Gendler K."/>
            <person name="Goodstein D."/>
            <person name="Gribskov M."/>
            <person name="Grimwood J."/>
            <person name="Groover A."/>
            <person name="Gunter L."/>
            <person name="Hamberger B."/>
            <person name="Heinze B."/>
            <person name="Helariutta Y."/>
            <person name="Henrissat B."/>
            <person name="Holligan D."/>
            <person name="Holt R."/>
            <person name="Huang W."/>
            <person name="Islam-Faridi N."/>
            <person name="Jones S."/>
            <person name="Jones-Rhoades M."/>
            <person name="Jorgensen R."/>
            <person name="Joshi C."/>
            <person name="Kangasjarvi J."/>
            <person name="Karlsson J."/>
            <person name="Kelleher C."/>
            <person name="Kirkpatrick R."/>
            <person name="Kirst M."/>
            <person name="Kohler A."/>
            <person name="Kalluri U."/>
            <person name="Larimer F."/>
            <person name="Leebens-Mack J."/>
            <person name="Leple J.C."/>
            <person name="Locascio P."/>
            <person name="Lou Y."/>
            <person name="Lucas S."/>
            <person name="Martin F."/>
            <person name="Montanini B."/>
            <person name="Napoli C."/>
            <person name="Nelson D.R."/>
            <person name="Nelson C."/>
            <person name="Nieminen K."/>
            <person name="Nilsson O."/>
            <person name="Pereda V."/>
            <person name="Peter G."/>
            <person name="Philippe R."/>
            <person name="Pilate G."/>
            <person name="Poliakov A."/>
            <person name="Razumovskaya J."/>
            <person name="Richardson P."/>
            <person name="Rinaldi C."/>
            <person name="Ritland K."/>
            <person name="Rouze P."/>
            <person name="Ryaboy D."/>
            <person name="Schmutz J."/>
            <person name="Schrader J."/>
            <person name="Segerman B."/>
            <person name="Shin H."/>
            <person name="Siddiqui A."/>
            <person name="Sterky F."/>
            <person name="Terry A."/>
            <person name="Tsai C.J."/>
            <person name="Uberbacher E."/>
            <person name="Unneberg P."/>
            <person name="Vahala J."/>
            <person name="Wall K."/>
            <person name="Wessler S."/>
            <person name="Yang G."/>
            <person name="Yin T."/>
            <person name="Douglas C."/>
            <person name="Marra M."/>
            <person name="Sandberg G."/>
            <person name="Van de Peer Y."/>
            <person name="Rokhsar D."/>
        </authorList>
    </citation>
    <scope>NUCLEOTIDE SEQUENCE [LARGE SCALE GENOMIC DNA]</scope>
    <source>
        <strain evidence="2">cv. Nisqually</strain>
    </source>
</reference>
<dbReference type="STRING" id="3694.A0A3N7G4X0"/>
<dbReference type="InterPro" id="IPR055296">
    <property type="entry name" value="SRL2-like"/>
</dbReference>
<dbReference type="Proteomes" id="UP000006729">
    <property type="component" value="Chromosome 17"/>
</dbReference>
<evidence type="ECO:0000313" key="2">
    <source>
        <dbReference type="Proteomes" id="UP000006729"/>
    </source>
</evidence>
<name>A0A3N7G4X0_POPTR</name>
<proteinExistence type="predicted"/>
<dbReference type="PANTHER" id="PTHR46087:SF1">
    <property type="entry name" value="ARM REPEAT SUPERFAMILY PROTEIN"/>
    <property type="match status" value="1"/>
</dbReference>
<sequence>MTKFVKLSEDELSGIKQQLLQEFSPDDAYPSGAPLFMDTPRPCSPLARMEFQAFEEGVSEIMPAAALTDDETFTELNGSQSGLRTSISIHTLDILSVKELLEPVRGALPVSSFLFRHLTAWCMEMSFLGCISFPFYVV</sequence>
<evidence type="ECO:0000313" key="1">
    <source>
        <dbReference type="EMBL" id="RQP01873.1"/>
    </source>
</evidence>
<keyword evidence="2" id="KW-1185">Reference proteome</keyword>
<organism evidence="1 2">
    <name type="scientific">Populus trichocarpa</name>
    <name type="common">Western balsam poplar</name>
    <name type="synonym">Populus balsamifera subsp. trichocarpa</name>
    <dbReference type="NCBI Taxonomy" id="3694"/>
    <lineage>
        <taxon>Eukaryota</taxon>
        <taxon>Viridiplantae</taxon>
        <taxon>Streptophyta</taxon>
        <taxon>Embryophyta</taxon>
        <taxon>Tracheophyta</taxon>
        <taxon>Spermatophyta</taxon>
        <taxon>Magnoliopsida</taxon>
        <taxon>eudicotyledons</taxon>
        <taxon>Gunneridae</taxon>
        <taxon>Pentapetalae</taxon>
        <taxon>rosids</taxon>
        <taxon>fabids</taxon>
        <taxon>Malpighiales</taxon>
        <taxon>Salicaceae</taxon>
        <taxon>Saliceae</taxon>
        <taxon>Populus</taxon>
    </lineage>
</organism>
<accession>A0A3N7G4X0</accession>
<protein>
    <submittedName>
        <fullName evidence="1">Uncharacterized protein</fullName>
    </submittedName>
</protein>
<dbReference type="InParanoid" id="A0A3N7G4X0"/>